<organism evidence="9 10">
    <name type="scientific">Natronosalvus rutilus</name>
    <dbReference type="NCBI Taxonomy" id="2953753"/>
    <lineage>
        <taxon>Archaea</taxon>
        <taxon>Methanobacteriati</taxon>
        <taxon>Methanobacteriota</taxon>
        <taxon>Stenosarchaea group</taxon>
        <taxon>Halobacteria</taxon>
        <taxon>Halobacteriales</taxon>
        <taxon>Natrialbaceae</taxon>
        <taxon>Natronosalvus</taxon>
    </lineage>
</organism>
<dbReference type="InterPro" id="IPR036890">
    <property type="entry name" value="HATPase_C_sf"/>
</dbReference>
<dbReference type="Pfam" id="PF08448">
    <property type="entry name" value="PAS_4"/>
    <property type="match status" value="3"/>
</dbReference>
<dbReference type="Pfam" id="PF00512">
    <property type="entry name" value="HisKA"/>
    <property type="match status" value="1"/>
</dbReference>
<dbReference type="SMART" id="SM00065">
    <property type="entry name" value="GAF"/>
    <property type="match status" value="1"/>
</dbReference>
<dbReference type="InterPro" id="IPR001610">
    <property type="entry name" value="PAC"/>
</dbReference>
<feature type="domain" description="PAC" evidence="8">
    <location>
        <begin position="384"/>
        <end position="434"/>
    </location>
</feature>
<dbReference type="KEGG" id="sawl:NGM29_19815"/>
<evidence type="ECO:0000259" key="8">
    <source>
        <dbReference type="PROSITE" id="PS50113"/>
    </source>
</evidence>
<dbReference type="EMBL" id="CP100356">
    <property type="protein sequence ID" value="UTF55645.1"/>
    <property type="molecule type" value="Genomic_DNA"/>
</dbReference>
<dbReference type="Gene3D" id="3.30.450.20">
    <property type="entry name" value="PAS domain"/>
    <property type="match status" value="3"/>
</dbReference>
<dbReference type="InterPro" id="IPR003594">
    <property type="entry name" value="HATPase_dom"/>
</dbReference>
<evidence type="ECO:0000256" key="4">
    <source>
        <dbReference type="ARBA" id="ARBA00022679"/>
    </source>
</evidence>
<dbReference type="Pfam" id="PF02518">
    <property type="entry name" value="HATPase_c"/>
    <property type="match status" value="1"/>
</dbReference>
<dbReference type="InterPro" id="IPR003661">
    <property type="entry name" value="HisK_dim/P_dom"/>
</dbReference>
<dbReference type="PROSITE" id="PS50112">
    <property type="entry name" value="PAS"/>
    <property type="match status" value="2"/>
</dbReference>
<feature type="domain" description="PAC" evidence="8">
    <location>
        <begin position="493"/>
        <end position="555"/>
    </location>
</feature>
<dbReference type="GeneID" id="73292343"/>
<dbReference type="InterPro" id="IPR035965">
    <property type="entry name" value="PAS-like_dom_sf"/>
</dbReference>
<proteinExistence type="predicted"/>
<dbReference type="PANTHER" id="PTHR43304:SF1">
    <property type="entry name" value="PAC DOMAIN-CONTAINING PROTEIN"/>
    <property type="match status" value="1"/>
</dbReference>
<dbReference type="NCBIfam" id="TIGR00229">
    <property type="entry name" value="sensory_box"/>
    <property type="match status" value="2"/>
</dbReference>
<dbReference type="Pfam" id="PF01590">
    <property type="entry name" value="GAF"/>
    <property type="match status" value="1"/>
</dbReference>
<dbReference type="InterPro" id="IPR000014">
    <property type="entry name" value="PAS"/>
</dbReference>
<dbReference type="PANTHER" id="PTHR43304">
    <property type="entry name" value="PHYTOCHROME-LIKE PROTEIN CPH1"/>
    <property type="match status" value="1"/>
</dbReference>
<evidence type="ECO:0000259" key="6">
    <source>
        <dbReference type="PROSITE" id="PS50109"/>
    </source>
</evidence>
<evidence type="ECO:0000256" key="2">
    <source>
        <dbReference type="ARBA" id="ARBA00012438"/>
    </source>
</evidence>
<dbReference type="Gene3D" id="3.30.450.40">
    <property type="match status" value="1"/>
</dbReference>
<evidence type="ECO:0000256" key="3">
    <source>
        <dbReference type="ARBA" id="ARBA00022553"/>
    </source>
</evidence>
<dbReference type="RefSeq" id="WP_254160892.1">
    <property type="nucleotide sequence ID" value="NZ_CP100356.1"/>
</dbReference>
<dbReference type="SUPFAM" id="SSF55785">
    <property type="entry name" value="PYP-like sensor domain (PAS domain)"/>
    <property type="match status" value="3"/>
</dbReference>
<keyword evidence="3" id="KW-0597">Phosphoprotein</keyword>
<gene>
    <name evidence="9" type="ORF">NGM29_19815</name>
</gene>
<keyword evidence="10" id="KW-1185">Reference proteome</keyword>
<dbReference type="SUPFAM" id="SSF55781">
    <property type="entry name" value="GAF domain-like"/>
    <property type="match status" value="1"/>
</dbReference>
<dbReference type="InterPro" id="IPR052162">
    <property type="entry name" value="Sensor_kinase/Photoreceptor"/>
</dbReference>
<dbReference type="InterPro" id="IPR004358">
    <property type="entry name" value="Sig_transdc_His_kin-like_C"/>
</dbReference>
<evidence type="ECO:0000256" key="5">
    <source>
        <dbReference type="ARBA" id="ARBA00022777"/>
    </source>
</evidence>
<dbReference type="SUPFAM" id="SSF47384">
    <property type="entry name" value="Homodimeric domain of signal transducing histidine kinase"/>
    <property type="match status" value="1"/>
</dbReference>
<dbReference type="PROSITE" id="PS50113">
    <property type="entry name" value="PAC"/>
    <property type="match status" value="3"/>
</dbReference>
<dbReference type="InterPro" id="IPR029016">
    <property type="entry name" value="GAF-like_dom_sf"/>
</dbReference>
<geneLocation type="plasmid" evidence="9 10">
    <name>unnamed1</name>
</geneLocation>
<dbReference type="AlphaFoldDB" id="A0A9E7SWM6"/>
<dbReference type="InterPro" id="IPR036097">
    <property type="entry name" value="HisK_dim/P_sf"/>
</dbReference>
<name>A0A9E7SWM6_9EURY</name>
<dbReference type="SMART" id="SM00086">
    <property type="entry name" value="PAC"/>
    <property type="match status" value="3"/>
</dbReference>
<dbReference type="CDD" id="cd00082">
    <property type="entry name" value="HisKA"/>
    <property type="match status" value="1"/>
</dbReference>
<keyword evidence="4" id="KW-0808">Transferase</keyword>
<dbReference type="InterPro" id="IPR000700">
    <property type="entry name" value="PAS-assoc_C"/>
</dbReference>
<reference evidence="9" key="1">
    <citation type="submission" date="2022-06" db="EMBL/GenBank/DDBJ databases">
        <title>Diverse halophilic archaea isolated from saline environments.</title>
        <authorList>
            <person name="Cui H.-L."/>
        </authorList>
    </citation>
    <scope>NUCLEOTIDE SEQUENCE</scope>
    <source>
        <strain evidence="9">WLHS1</strain>
        <plasmid evidence="9">unnamed1</plasmid>
    </source>
</reference>
<keyword evidence="9" id="KW-0614">Plasmid</keyword>
<feature type="domain" description="PAC" evidence="8">
    <location>
        <begin position="262"/>
        <end position="313"/>
    </location>
</feature>
<evidence type="ECO:0000256" key="1">
    <source>
        <dbReference type="ARBA" id="ARBA00000085"/>
    </source>
</evidence>
<feature type="domain" description="Histidine kinase" evidence="6">
    <location>
        <begin position="566"/>
        <end position="779"/>
    </location>
</feature>
<comment type="catalytic activity">
    <reaction evidence="1">
        <text>ATP + protein L-histidine = ADP + protein N-phospho-L-histidine.</text>
        <dbReference type="EC" id="2.7.13.3"/>
    </reaction>
</comment>
<accession>A0A9E7SWM6</accession>
<dbReference type="InterPro" id="IPR005467">
    <property type="entry name" value="His_kinase_dom"/>
</dbReference>
<dbReference type="Gene3D" id="1.10.287.130">
    <property type="match status" value="1"/>
</dbReference>
<dbReference type="SUPFAM" id="SSF55874">
    <property type="entry name" value="ATPase domain of HSP90 chaperone/DNA topoisomerase II/histidine kinase"/>
    <property type="match status" value="1"/>
</dbReference>
<dbReference type="SMART" id="SM00387">
    <property type="entry name" value="HATPase_c"/>
    <property type="match status" value="1"/>
</dbReference>
<evidence type="ECO:0000259" key="7">
    <source>
        <dbReference type="PROSITE" id="PS50112"/>
    </source>
</evidence>
<dbReference type="EC" id="2.7.13.3" evidence="2"/>
<evidence type="ECO:0000313" key="10">
    <source>
        <dbReference type="Proteomes" id="UP001056855"/>
    </source>
</evidence>
<dbReference type="FunFam" id="3.30.565.10:FF:000006">
    <property type="entry name" value="Sensor histidine kinase WalK"/>
    <property type="match status" value="1"/>
</dbReference>
<feature type="domain" description="PAS" evidence="7">
    <location>
        <begin position="310"/>
        <end position="354"/>
    </location>
</feature>
<feature type="domain" description="PAS" evidence="7">
    <location>
        <begin position="190"/>
        <end position="260"/>
    </location>
</feature>
<dbReference type="InterPro" id="IPR003018">
    <property type="entry name" value="GAF"/>
</dbReference>
<evidence type="ECO:0000313" key="9">
    <source>
        <dbReference type="EMBL" id="UTF55645.1"/>
    </source>
</evidence>
<dbReference type="CDD" id="cd00130">
    <property type="entry name" value="PAS"/>
    <property type="match status" value="2"/>
</dbReference>
<dbReference type="PRINTS" id="PR00344">
    <property type="entry name" value="BCTRLSENSOR"/>
</dbReference>
<dbReference type="InterPro" id="IPR013656">
    <property type="entry name" value="PAS_4"/>
</dbReference>
<dbReference type="SMART" id="SM00388">
    <property type="entry name" value="HisKA"/>
    <property type="match status" value="1"/>
</dbReference>
<keyword evidence="5" id="KW-0418">Kinase</keyword>
<dbReference type="SMART" id="SM00091">
    <property type="entry name" value="PAS"/>
    <property type="match status" value="3"/>
</dbReference>
<protein>
    <recommendedName>
        <fullName evidence="2">histidine kinase</fullName>
        <ecNumber evidence="2">2.7.13.3</ecNumber>
    </recommendedName>
</protein>
<sequence length="779" mass="87296">MDSTSETDTGPTPQIRQQEVVAELGQQALRTNDLDQLMHDTAVAVSESLDAEYAKVLELYPNGDAVLLREGVGWHDGVVGSATATTNLDSQAGYTLLSEAPVIVDDLRTDERFSGPELLTEHDVVSGISVIIGPVDDPWGVFGVHTTSHREFTDSDVTFVTNIANVLAAAIDRTETERRLRERERRLGRYKEYTDGILAAVDDVFYVIDESGTFQRWNEALTEVTGYSDAEIGSMHSVEFFSQEDHESTAAAIDEVFATGRTRVEAGILTKAGDRIPYEFVATRLEDPDGTPVLAGIGRDVTERKERTRELAKYERIVETINDGIYVADDDLRYTMVNDAFASLTGYTREELRGAHATRLIDEAAIEEAAEMRAAMATDETANPTLETTVETADGDHVPVEVTFASFNADEGENRVGVVRDITERKERERALVESERRYRTLVKNFPNGAVGLYDEDLTYTVAGGELMSELEIPPDEIVGVSIYERYPDDLVEEIKPHFRAVFDGDSRTFEVEYHDRHLLAHTLPVRDGADDIYAGMLLIQDITERTEYRRQLEESNERLEQFAYAASHDLQEPLRMISSYLSLLERRYEDVFDEDGEEFLAFAVDGADRMREMIDGLLEYSRIDTQGEPLEPVALEDVLDDATDNLHVKLEESNAELTVAPLPRVRGDERQLQQVFQNLLSNAIEYSGDEPPRIHVDAEAAGREWEISIRDEGIGIDSEETDRIFEVFQRLHSRDEHAGTGIGLALCQRIVERHGGEIWVDSESGKGTTFRFTLPATE</sequence>
<dbReference type="Proteomes" id="UP001056855">
    <property type="component" value="Plasmid unnamed1"/>
</dbReference>
<dbReference type="Gene3D" id="3.30.565.10">
    <property type="entry name" value="Histidine kinase-like ATPase, C-terminal domain"/>
    <property type="match status" value="1"/>
</dbReference>
<dbReference type="GO" id="GO:0000155">
    <property type="term" value="F:phosphorelay sensor kinase activity"/>
    <property type="evidence" value="ECO:0007669"/>
    <property type="project" value="InterPro"/>
</dbReference>
<dbReference type="PROSITE" id="PS50109">
    <property type="entry name" value="HIS_KIN"/>
    <property type="match status" value="1"/>
</dbReference>